<dbReference type="AlphaFoldDB" id="A0A853PNU1"/>
<gene>
    <name evidence="2" type="ORF">AC094_41500</name>
</gene>
<comment type="caution">
    <text evidence="2">The sequence shown here is derived from an EMBL/GenBank/DDBJ whole genome shotgun (WGS) entry which is preliminary data.</text>
</comment>
<dbReference type="Proteomes" id="UP000093197">
    <property type="component" value="Unassembled WGS sequence"/>
</dbReference>
<dbReference type="RefSeq" id="WP_032580530.1">
    <property type="nucleotide sequence ID" value="NZ_LIDT01000044.1"/>
</dbReference>
<evidence type="ECO:0000256" key="1">
    <source>
        <dbReference type="SAM" id="SignalP"/>
    </source>
</evidence>
<feature type="signal peptide" evidence="1">
    <location>
        <begin position="1"/>
        <end position="21"/>
    </location>
</feature>
<accession>A0A853PNU1</accession>
<evidence type="ECO:0008006" key="4">
    <source>
        <dbReference type="Google" id="ProtNLM"/>
    </source>
</evidence>
<evidence type="ECO:0000313" key="2">
    <source>
        <dbReference type="EMBL" id="OCR27378.1"/>
    </source>
</evidence>
<sequence>MKAKCLLIILFFSIFIYSCNSSNVEGEKATKTIDLTGVLFSDEPQLLSLFVDSIEYVRLSDTPLIPDLRMVHLAEDSKGYLYVDFSNISKYTPEGKYIKSLFKKGQGPGEIYAKNAPGIYNKSGNYVLVSNYGAPYNKYTLEGEFIETVKERIEDVNFDVLAYWNDCEIFRYEKDSNPDKGDIVNLDSVYFIRVKDKAGKIIYQLPNYHFDIKAVSPGHGTIVILGGIVDCGEMSEKRFWIKPNYVDTVYCTSDWTDVHPYYIIKLSDRAADYTWSVHMKVGDITRNDASKEQLGTIYALESGVLFSYIFNREQQGVGFCPANGKGKTVSKLFKNDIDEYCPPLDLWQTMGYKLFYQKDGYLYLLVDAFKFFEEGTQPPFADLTEDSNPVLVKLKLK</sequence>
<dbReference type="EMBL" id="LIDT01000044">
    <property type="protein sequence ID" value="OCR27378.1"/>
    <property type="molecule type" value="Genomic_DNA"/>
</dbReference>
<feature type="chain" id="PRO_5032692446" description="6-bladed beta-propeller" evidence="1">
    <location>
        <begin position="22"/>
        <end position="397"/>
    </location>
</feature>
<proteinExistence type="predicted"/>
<dbReference type="PROSITE" id="PS51257">
    <property type="entry name" value="PROKAR_LIPOPROTEIN"/>
    <property type="match status" value="1"/>
</dbReference>
<organism evidence="2 3">
    <name type="scientific">Bacteroides fragilis</name>
    <dbReference type="NCBI Taxonomy" id="817"/>
    <lineage>
        <taxon>Bacteria</taxon>
        <taxon>Pseudomonadati</taxon>
        <taxon>Bacteroidota</taxon>
        <taxon>Bacteroidia</taxon>
        <taxon>Bacteroidales</taxon>
        <taxon>Bacteroidaceae</taxon>
        <taxon>Bacteroides</taxon>
    </lineage>
</organism>
<reference evidence="2 3" key="1">
    <citation type="journal article" date="2016" name="PLoS ONE">
        <title>Genomic Diversity of Enterotoxigenic Strains of Bacteroides fragilis.</title>
        <authorList>
            <person name="Pierce J.V."/>
            <person name="Bernstein H.D."/>
        </authorList>
    </citation>
    <scope>NUCLEOTIDE SEQUENCE [LARGE SCALE GENOMIC DNA]</scope>
    <source>
        <strain evidence="2 3">20793-3</strain>
    </source>
</reference>
<keyword evidence="1" id="KW-0732">Signal</keyword>
<evidence type="ECO:0000313" key="3">
    <source>
        <dbReference type="Proteomes" id="UP000093197"/>
    </source>
</evidence>
<protein>
    <recommendedName>
        <fullName evidence="4">6-bladed beta-propeller</fullName>
    </recommendedName>
</protein>
<name>A0A853PNU1_BACFG</name>